<dbReference type="SUPFAM" id="SSF54373">
    <property type="entry name" value="FAD-linked reductases, C-terminal domain"/>
    <property type="match status" value="1"/>
</dbReference>
<evidence type="ECO:0000259" key="7">
    <source>
        <dbReference type="Pfam" id="PF26311"/>
    </source>
</evidence>
<evidence type="ECO:0000256" key="2">
    <source>
        <dbReference type="ARBA" id="ARBA00006796"/>
    </source>
</evidence>
<dbReference type="AlphaFoldDB" id="A0A511FGL4"/>
<protein>
    <submittedName>
        <fullName evidence="9">Electron transfer flavoprotein-quinone oxidoreductase</fullName>
        <ecNumber evidence="9">1.5.5.-</ecNumber>
    </submittedName>
    <submittedName>
        <fullName evidence="8">FAD-dependent oxidoreductase</fullName>
    </submittedName>
</protein>
<keyword evidence="3" id="KW-0285">Flavoprotein</keyword>
<proteinExistence type="inferred from homology"/>
<dbReference type="Pfam" id="PF26311">
    <property type="entry name" value="ETF-QO_FixC_C"/>
    <property type="match status" value="1"/>
</dbReference>
<dbReference type="PANTHER" id="PTHR43624:SF2">
    <property type="entry name" value="ELECTRON TRANSFER FLAVOPROTEIN-QUINONE OXIDOREDUCTASE YDIS-RELATED"/>
    <property type="match status" value="1"/>
</dbReference>
<dbReference type="EMBL" id="JACHDN010000001">
    <property type="protein sequence ID" value="MBB5472539.1"/>
    <property type="molecule type" value="Genomic_DNA"/>
</dbReference>
<dbReference type="PANTHER" id="PTHR43624">
    <property type="entry name" value="ELECTRON TRANSFER FLAVOPROTEIN-QUINONE OXIDOREDUCTASE YDIS-RELATED"/>
    <property type="match status" value="1"/>
</dbReference>
<evidence type="ECO:0000256" key="3">
    <source>
        <dbReference type="ARBA" id="ARBA00022630"/>
    </source>
</evidence>
<evidence type="ECO:0000259" key="6">
    <source>
        <dbReference type="Pfam" id="PF01494"/>
    </source>
</evidence>
<accession>A0A511FGL4</accession>
<dbReference type="EMBL" id="BJVQ01000078">
    <property type="protein sequence ID" value="GEL48396.1"/>
    <property type="molecule type" value="Genomic_DNA"/>
</dbReference>
<evidence type="ECO:0000256" key="4">
    <source>
        <dbReference type="ARBA" id="ARBA00022827"/>
    </source>
</evidence>
<comment type="cofactor">
    <cofactor evidence="1">
        <name>FAD</name>
        <dbReference type="ChEBI" id="CHEBI:57692"/>
    </cofactor>
</comment>
<evidence type="ECO:0000313" key="11">
    <source>
        <dbReference type="Proteomes" id="UP000564629"/>
    </source>
</evidence>
<dbReference type="InterPro" id="IPR039651">
    <property type="entry name" value="FixC-like"/>
</dbReference>
<keyword evidence="4" id="KW-0274">FAD</keyword>
<dbReference type="EC" id="1.5.5.-" evidence="9"/>
<feature type="domain" description="FAD-binding" evidence="6">
    <location>
        <begin position="7"/>
        <end position="193"/>
    </location>
</feature>
<feature type="domain" description="FixC-like C-terminal" evidence="7">
    <location>
        <begin position="373"/>
        <end position="436"/>
    </location>
</feature>
<dbReference type="Gene3D" id="3.50.50.60">
    <property type="entry name" value="FAD/NAD(P)-binding domain"/>
    <property type="match status" value="1"/>
</dbReference>
<dbReference type="OrthoDB" id="833207at2"/>
<dbReference type="SUPFAM" id="SSF51905">
    <property type="entry name" value="FAD/NAD(P)-binding domain"/>
    <property type="match status" value="1"/>
</dbReference>
<gene>
    <name evidence="8" type="ORF">CHO01_35120</name>
    <name evidence="9" type="ORF">HNR08_001275</name>
</gene>
<sequence length="437" mass="45246">MADDPDFDVVVVGAGPAGSVAAHRLASAGLSVALIERGEAPGSKNLSGGVLYGRVLDQVLPGFADQAPVERRITRHVTTFLTPDSAVSLDYASQRLAEPVNAVTVLRAKFDPWLAERAEEAGAYLMPGVRVDQLLTEPGSTPGSVRVLGVRAGEDELRARVVVAADGVNSFLAREAGLRAKEPLNHLAVGVKAVVRLPRTVIEDRFGLTGDEGAAHALVGDCTRGVGGGAFLYTNAESLSVGVVLRLDDLVASGHTAAGIFEHLLEHPGLAPYLRGGEVVEYGSHLVAEGGLAMLGTLATDGLVVVGDAAGLTINSGLTVRGMDLAIGSGIAAGDAVAEAIGAGDVTAAGLAGYRRRLDEGFVGRDLRTYAKAPKFLERPRMYGAYGELAADLFHDVFSLDTTPRKHLAAVARTALGRSGIGIRTVLSDGWAGVRAL</sequence>
<dbReference type="Proteomes" id="UP000321723">
    <property type="component" value="Unassembled WGS sequence"/>
</dbReference>
<reference evidence="8 10" key="1">
    <citation type="submission" date="2019-07" db="EMBL/GenBank/DDBJ databases">
        <title>Whole genome shotgun sequence of Cellulomonas hominis NBRC 16055.</title>
        <authorList>
            <person name="Hosoyama A."/>
            <person name="Uohara A."/>
            <person name="Ohji S."/>
            <person name="Ichikawa N."/>
        </authorList>
    </citation>
    <scope>NUCLEOTIDE SEQUENCE [LARGE SCALE GENOMIC DNA]</scope>
    <source>
        <strain evidence="8 10">NBRC 16055</strain>
    </source>
</reference>
<comment type="caution">
    <text evidence="8">The sequence shown here is derived from an EMBL/GenBank/DDBJ whole genome shotgun (WGS) entry which is preliminary data.</text>
</comment>
<dbReference type="GO" id="GO:0016491">
    <property type="term" value="F:oxidoreductase activity"/>
    <property type="evidence" value="ECO:0007669"/>
    <property type="project" value="UniProtKB-KW"/>
</dbReference>
<dbReference type="InterPro" id="IPR036188">
    <property type="entry name" value="FAD/NAD-bd_sf"/>
</dbReference>
<dbReference type="InterPro" id="IPR002938">
    <property type="entry name" value="FAD-bd"/>
</dbReference>
<evidence type="ECO:0000256" key="1">
    <source>
        <dbReference type="ARBA" id="ARBA00001974"/>
    </source>
</evidence>
<keyword evidence="5 9" id="KW-0560">Oxidoreductase</keyword>
<reference evidence="9 11" key="2">
    <citation type="submission" date="2020-08" db="EMBL/GenBank/DDBJ databases">
        <title>Sequencing the genomes of 1000 actinobacteria strains.</title>
        <authorList>
            <person name="Klenk H.-P."/>
        </authorList>
    </citation>
    <scope>NUCLEOTIDE SEQUENCE [LARGE SCALE GENOMIC DNA]</scope>
    <source>
        <strain evidence="9 11">DSM 9581</strain>
    </source>
</reference>
<comment type="similarity">
    <text evidence="2">Belongs to the ETF-QO/FixC family.</text>
</comment>
<dbReference type="GO" id="GO:0071949">
    <property type="term" value="F:FAD binding"/>
    <property type="evidence" value="ECO:0007669"/>
    <property type="project" value="InterPro"/>
</dbReference>
<keyword evidence="10" id="KW-1185">Reference proteome</keyword>
<dbReference type="Pfam" id="PF01494">
    <property type="entry name" value="FAD_binding_3"/>
    <property type="match status" value="1"/>
</dbReference>
<dbReference type="Proteomes" id="UP000564629">
    <property type="component" value="Unassembled WGS sequence"/>
</dbReference>
<evidence type="ECO:0000313" key="10">
    <source>
        <dbReference type="Proteomes" id="UP000321723"/>
    </source>
</evidence>
<dbReference type="PRINTS" id="PR00420">
    <property type="entry name" value="RNGMNOXGNASE"/>
</dbReference>
<name>A0A511FGL4_9CELL</name>
<evidence type="ECO:0000256" key="5">
    <source>
        <dbReference type="ARBA" id="ARBA00023002"/>
    </source>
</evidence>
<dbReference type="InterPro" id="IPR059103">
    <property type="entry name" value="FixC-like_C"/>
</dbReference>
<evidence type="ECO:0000313" key="8">
    <source>
        <dbReference type="EMBL" id="GEL48396.1"/>
    </source>
</evidence>
<organism evidence="8 10">
    <name type="scientific">Cellulomonas hominis</name>
    <dbReference type="NCBI Taxonomy" id="156981"/>
    <lineage>
        <taxon>Bacteria</taxon>
        <taxon>Bacillati</taxon>
        <taxon>Actinomycetota</taxon>
        <taxon>Actinomycetes</taxon>
        <taxon>Micrococcales</taxon>
        <taxon>Cellulomonadaceae</taxon>
        <taxon>Cellulomonas</taxon>
    </lineage>
</organism>
<evidence type="ECO:0000313" key="9">
    <source>
        <dbReference type="EMBL" id="MBB5472539.1"/>
    </source>
</evidence>
<dbReference type="RefSeq" id="WP_146840382.1">
    <property type="nucleotide sequence ID" value="NZ_BJVQ01000078.1"/>
</dbReference>